<dbReference type="EMBL" id="SRLO01000258">
    <property type="protein sequence ID" value="TNN64138.1"/>
    <property type="molecule type" value="Genomic_DNA"/>
</dbReference>
<feature type="region of interest" description="Disordered" evidence="1">
    <location>
        <begin position="278"/>
        <end position="297"/>
    </location>
</feature>
<protein>
    <submittedName>
        <fullName evidence="2">Uncharacterized protein</fullName>
    </submittedName>
</protein>
<feature type="compositionally biased region" description="Low complexity" evidence="1">
    <location>
        <begin position="34"/>
        <end position="43"/>
    </location>
</feature>
<feature type="compositionally biased region" description="Polar residues" evidence="1">
    <location>
        <begin position="12"/>
        <end position="27"/>
    </location>
</feature>
<feature type="region of interest" description="Disordered" evidence="1">
    <location>
        <begin position="1"/>
        <end position="86"/>
    </location>
</feature>
<comment type="caution">
    <text evidence="2">The sequence shown here is derived from an EMBL/GenBank/DDBJ whole genome shotgun (WGS) entry which is preliminary data.</text>
</comment>
<gene>
    <name evidence="2" type="ORF">EYF80_025636</name>
</gene>
<evidence type="ECO:0000313" key="3">
    <source>
        <dbReference type="Proteomes" id="UP000314294"/>
    </source>
</evidence>
<proteinExistence type="predicted"/>
<dbReference type="Proteomes" id="UP000314294">
    <property type="component" value="Unassembled WGS sequence"/>
</dbReference>
<keyword evidence="3" id="KW-1185">Reference proteome</keyword>
<organism evidence="2 3">
    <name type="scientific">Liparis tanakae</name>
    <name type="common">Tanaka's snailfish</name>
    <dbReference type="NCBI Taxonomy" id="230148"/>
    <lineage>
        <taxon>Eukaryota</taxon>
        <taxon>Metazoa</taxon>
        <taxon>Chordata</taxon>
        <taxon>Craniata</taxon>
        <taxon>Vertebrata</taxon>
        <taxon>Euteleostomi</taxon>
        <taxon>Actinopterygii</taxon>
        <taxon>Neopterygii</taxon>
        <taxon>Teleostei</taxon>
        <taxon>Neoteleostei</taxon>
        <taxon>Acanthomorphata</taxon>
        <taxon>Eupercaria</taxon>
        <taxon>Perciformes</taxon>
        <taxon>Cottioidei</taxon>
        <taxon>Cottales</taxon>
        <taxon>Liparidae</taxon>
        <taxon>Liparis</taxon>
    </lineage>
</organism>
<sequence length="488" mass="51067">MYSKDQKCGAISNASETRTGWGTASTHRSGEGASGCSSATSGCPLSASLGTDLSLSAERKGRRSLSSFLRGEISPRKEARKGGKLRVLSCTPGSPPSCTAAPAMLPPGRLGVGQVGPVGDVGGDGGAAAQDAVAAPGSSGPPARRRPPQRLGAVPQGHQPGGAAHHQPAAPGVDPPLRGGGGRGRGGRAGDGGRGGRRGRQHGQGLRGRARGQVMGEGQGVRVGQVAAGAPRPGPLALPLLLPLPLSVPLPLAVQLRRALVVVVLGQVVALVVRGGGGRGGGGRGRGAGRVPRRRLSESKDSISLAWRSRSVRMRSERSFCRDSISSSIWGAGGHTRAADGDPLLQVLDLSVVLRVGVDLDLALIGVQQLQLLLQLHPQHFVLRLLGLIQSQLKDGGRKEEWTDGRHVQRRCGAGVPWPPPPLLLTACVDSMSLMEWSYCSARMASLRVCSSFRRFSTALWSDLGVFSSRWLRSALYWRVWILQVSWN</sequence>
<evidence type="ECO:0000313" key="2">
    <source>
        <dbReference type="EMBL" id="TNN64138.1"/>
    </source>
</evidence>
<accession>A0A4Z2HE31</accession>
<feature type="compositionally biased region" description="Gly residues" evidence="1">
    <location>
        <begin position="278"/>
        <end position="288"/>
    </location>
</feature>
<feature type="region of interest" description="Disordered" evidence="1">
    <location>
        <begin position="114"/>
        <end position="215"/>
    </location>
</feature>
<feature type="compositionally biased region" description="Gly residues" evidence="1">
    <location>
        <begin position="114"/>
        <end position="126"/>
    </location>
</feature>
<dbReference type="AlphaFoldDB" id="A0A4Z2HE31"/>
<feature type="compositionally biased region" description="Low complexity" evidence="1">
    <location>
        <begin position="155"/>
        <end position="172"/>
    </location>
</feature>
<feature type="compositionally biased region" description="Low complexity" evidence="1">
    <location>
        <begin position="127"/>
        <end position="142"/>
    </location>
</feature>
<feature type="compositionally biased region" description="Gly residues" evidence="1">
    <location>
        <begin position="178"/>
        <end position="193"/>
    </location>
</feature>
<reference evidence="2 3" key="1">
    <citation type="submission" date="2019-03" db="EMBL/GenBank/DDBJ databases">
        <title>First draft genome of Liparis tanakae, snailfish: a comprehensive survey of snailfish specific genes.</title>
        <authorList>
            <person name="Kim W."/>
            <person name="Song I."/>
            <person name="Jeong J.-H."/>
            <person name="Kim D."/>
            <person name="Kim S."/>
            <person name="Ryu S."/>
            <person name="Song J.Y."/>
            <person name="Lee S.K."/>
        </authorList>
    </citation>
    <scope>NUCLEOTIDE SEQUENCE [LARGE SCALE GENOMIC DNA]</scope>
    <source>
        <tissue evidence="2">Muscle</tissue>
    </source>
</reference>
<name>A0A4Z2HE31_9TELE</name>
<evidence type="ECO:0000256" key="1">
    <source>
        <dbReference type="SAM" id="MobiDB-lite"/>
    </source>
</evidence>